<proteinExistence type="predicted"/>
<name>M5SGI7_9BACT</name>
<protein>
    <submittedName>
        <fullName evidence="1">Uncharacterized protein</fullName>
    </submittedName>
</protein>
<dbReference type="AlphaFoldDB" id="M5SGI7"/>
<comment type="caution">
    <text evidence="1">The sequence shown here is derived from an EMBL/GenBank/DDBJ whole genome shotgun (WGS) entry which is preliminary data.</text>
</comment>
<dbReference type="Proteomes" id="UP000011996">
    <property type="component" value="Unassembled WGS sequence"/>
</dbReference>
<accession>M5SGI7</accession>
<sequence length="46" mass="5357">MASLDETNEEDQACFRRSLWRYALMRGNRSLGERHCTAHCIAESIQ</sequence>
<reference evidence="1 2" key="1">
    <citation type="journal article" date="2013" name="Mar. Genomics">
        <title>Expression of sulfatases in Rhodopirellula baltica and the diversity of sulfatases in the genus Rhodopirellula.</title>
        <authorList>
            <person name="Wegner C.E."/>
            <person name="Richter-Heitmann T."/>
            <person name="Klindworth A."/>
            <person name="Klockow C."/>
            <person name="Richter M."/>
            <person name="Achstetter T."/>
            <person name="Glockner F.O."/>
            <person name="Harder J."/>
        </authorList>
    </citation>
    <scope>NUCLEOTIDE SEQUENCE [LARGE SCALE GENOMIC DNA]</scope>
    <source>
        <strain evidence="1 2">SH398</strain>
    </source>
</reference>
<dbReference type="EMBL" id="ANOF01000085">
    <property type="protein sequence ID" value="EMI26807.1"/>
    <property type="molecule type" value="Genomic_DNA"/>
</dbReference>
<organism evidence="1 2">
    <name type="scientific">Rhodopirellula europaea SH398</name>
    <dbReference type="NCBI Taxonomy" id="1263868"/>
    <lineage>
        <taxon>Bacteria</taxon>
        <taxon>Pseudomonadati</taxon>
        <taxon>Planctomycetota</taxon>
        <taxon>Planctomycetia</taxon>
        <taxon>Pirellulales</taxon>
        <taxon>Pirellulaceae</taxon>
        <taxon>Rhodopirellula</taxon>
    </lineage>
</organism>
<evidence type="ECO:0000313" key="1">
    <source>
        <dbReference type="EMBL" id="EMI26807.1"/>
    </source>
</evidence>
<dbReference type="PATRIC" id="fig|1263868.3.peg.2928"/>
<evidence type="ECO:0000313" key="2">
    <source>
        <dbReference type="Proteomes" id="UP000011996"/>
    </source>
</evidence>
<gene>
    <name evidence="1" type="ORF">RESH_02700</name>
</gene>